<dbReference type="RefSeq" id="WP_306886040.1">
    <property type="nucleotide sequence ID" value="NZ_JAUSUL010000002.1"/>
</dbReference>
<proteinExistence type="predicted"/>
<gene>
    <name evidence="2" type="ORF">J2S73_002669</name>
</gene>
<comment type="caution">
    <text evidence="2">The sequence shown here is derived from an EMBL/GenBank/DDBJ whole genome shotgun (WGS) entry which is preliminary data.</text>
</comment>
<dbReference type="InterPro" id="IPR055259">
    <property type="entry name" value="YkvP/CgeB_Glyco_trans-like"/>
</dbReference>
<evidence type="ECO:0000313" key="2">
    <source>
        <dbReference type="EMBL" id="MDQ0316212.1"/>
    </source>
</evidence>
<accession>A0AAE4ATJ3</accession>
<organism evidence="2 3">
    <name type="scientific">Amorphus orientalis</name>
    <dbReference type="NCBI Taxonomy" id="649198"/>
    <lineage>
        <taxon>Bacteria</taxon>
        <taxon>Pseudomonadati</taxon>
        <taxon>Pseudomonadota</taxon>
        <taxon>Alphaproteobacteria</taxon>
        <taxon>Hyphomicrobiales</taxon>
        <taxon>Amorphaceae</taxon>
        <taxon>Amorphus</taxon>
    </lineage>
</organism>
<sequence>MIETDRPLRILVFANFDRRRRQTFYYNVDQKLYRGLIRLGHMVLGFSDRDTARELAPLPGKRWGVGRMHARLIETVAHFKPHVVLMGHADLTGPEVFAKIRGAAPGVKIGRFCVDDPQVNTKAVAAFADQAALADVGFITTGDADALSRISRRPGSIAYLPATMVDPAAETGRVFEAPATSLRWDGLFLGTGRLGRAAQLDYLKSHLPEGFRFEIGGRAATGVQLRSLEFYETLEKAAMSPCLPIDERVPSLRYYSSDRIGQLLGVGVATLTHRPAAFDELLEDGVIPFDGREDLAEEMARLWRDDAERRRRAEIGWRLARERTPNWRVAQYVVETLLGEGYSKRYEWPSGPIA</sequence>
<feature type="domain" description="Spore protein YkvP/CgeB glycosyl transferase-like" evidence="1">
    <location>
        <begin position="207"/>
        <end position="332"/>
    </location>
</feature>
<dbReference type="Proteomes" id="UP001229244">
    <property type="component" value="Unassembled WGS sequence"/>
</dbReference>
<dbReference type="Pfam" id="PF13524">
    <property type="entry name" value="Glyco_trans_1_2"/>
    <property type="match status" value="1"/>
</dbReference>
<keyword evidence="3" id="KW-1185">Reference proteome</keyword>
<evidence type="ECO:0000313" key="3">
    <source>
        <dbReference type="Proteomes" id="UP001229244"/>
    </source>
</evidence>
<reference evidence="2" key="1">
    <citation type="submission" date="2023-07" db="EMBL/GenBank/DDBJ databases">
        <title>Genomic Encyclopedia of Type Strains, Phase IV (KMG-IV): sequencing the most valuable type-strain genomes for metagenomic binning, comparative biology and taxonomic classification.</title>
        <authorList>
            <person name="Goeker M."/>
        </authorList>
    </citation>
    <scope>NUCLEOTIDE SEQUENCE</scope>
    <source>
        <strain evidence="2">DSM 21202</strain>
    </source>
</reference>
<protein>
    <recommendedName>
        <fullName evidence="1">Spore protein YkvP/CgeB glycosyl transferase-like domain-containing protein</fullName>
    </recommendedName>
</protein>
<dbReference type="EMBL" id="JAUSUL010000002">
    <property type="protein sequence ID" value="MDQ0316212.1"/>
    <property type="molecule type" value="Genomic_DNA"/>
</dbReference>
<evidence type="ECO:0000259" key="1">
    <source>
        <dbReference type="Pfam" id="PF13524"/>
    </source>
</evidence>
<dbReference type="AlphaFoldDB" id="A0AAE4ATJ3"/>
<name>A0AAE4ATJ3_9HYPH</name>